<evidence type="ECO:0000313" key="4">
    <source>
        <dbReference type="EMBL" id="GGL02254.1"/>
    </source>
</evidence>
<dbReference type="InterPro" id="IPR041498">
    <property type="entry name" value="Big_6"/>
</dbReference>
<feature type="domain" description="Bacterial Ig-like" evidence="3">
    <location>
        <begin position="668"/>
        <end position="741"/>
    </location>
</feature>
<dbReference type="Pfam" id="PF19077">
    <property type="entry name" value="Big_13"/>
    <property type="match status" value="1"/>
</dbReference>
<comment type="caution">
    <text evidence="4">The sequence shown here is derived from an EMBL/GenBank/DDBJ whole genome shotgun (WGS) entry which is preliminary data.</text>
</comment>
<dbReference type="NCBIfam" id="NF033510">
    <property type="entry name" value="Ca_tandemer"/>
    <property type="match status" value="1"/>
</dbReference>
<gene>
    <name evidence="4" type="ORF">GCM10009769_20400</name>
    <name evidence="5" type="ORF">JOE58_003077</name>
</gene>
<dbReference type="Pfam" id="PF17936">
    <property type="entry name" value="Big_6"/>
    <property type="match status" value="1"/>
</dbReference>
<reference evidence="4" key="1">
    <citation type="journal article" date="2014" name="Int. J. Syst. Evol. Microbiol.">
        <title>Complete genome sequence of Corynebacterium casei LMG S-19264T (=DSM 44701T), isolated from a smear-ripened cheese.</title>
        <authorList>
            <consortium name="US DOE Joint Genome Institute (JGI-PGF)"/>
            <person name="Walter F."/>
            <person name="Albersmeier A."/>
            <person name="Kalinowski J."/>
            <person name="Ruckert C."/>
        </authorList>
    </citation>
    <scope>NUCLEOTIDE SEQUENCE</scope>
    <source>
        <strain evidence="4">JCM 1480</strain>
    </source>
</reference>
<accession>A0A8H9GAE1</accession>
<dbReference type="Proteomes" id="UP000648535">
    <property type="component" value="Unassembled WGS sequence"/>
</dbReference>
<evidence type="ECO:0000259" key="2">
    <source>
        <dbReference type="Pfam" id="PF17936"/>
    </source>
</evidence>
<evidence type="ECO:0000256" key="1">
    <source>
        <dbReference type="SAM" id="SignalP"/>
    </source>
</evidence>
<sequence>MSKKTKRIAKGLGASALAVATIASGLSFGAASASAAPAPAGSLRTVQLISQQGPSTFNTLTAEAFNANENVQVQDVATYSTAAIAQRYGIHLTVRPTGDGRFQLLAPLDLTKNRELCLVSGSRNYDYFSYFLTCADDTGKPTPGTSLKQEQSGALRFTETGSTGKPYLTGRTFNWNRDIKTFATADAPDSSWIGLPDNLGAAYMQLEASGSFDTDIAKKATVSGTAEPDATITLKSGTTTLGTTTAAADGTYSFDVDAPNKGGALALTVTQTIDGKDGGSKDVSLDYGKAVAITGPEDQEEVPAGSTAITGSGEAGSDVQVFDNSGRTPVISTKVRSNGTWSGTATLTAGEHTLEAKQMSKGANTTSASVTVNPGEATVDFTAAGRFDAQDVTKPAVAHGSAPAGSTVILRNSVGTEIGRAVAGADDTYQITIDPTKATSGVNTFSAIVQGDAGNAKTFTLDYGMPAAPVVVTTPAQNGTVEPGTVRFAGTGQADSKIVVRGSVRQVATATVNAQGAWAGNSTVQLDKGSYNLYFDQTSKGGLKRTIQHAFTIGETAPVVTQHTVTSPSADQVLDTLTPEFRGTGHEGATITVRGSSRVVATGTVRNGQWVATTSAASPLAPGEYNLYVDQTVRGTVTGTVRVKFTVSNEAFRELTLSAPAQNANVTVLRPTFVGTATPGAQIRVGSSRTTVATATVGADGTWSATADFDLARGGTYAGLEVKQTLKSGKTSTVSSSFTVDRNAQ</sequence>
<name>A0A8H9GAE1_9MICO</name>
<evidence type="ECO:0000259" key="3">
    <source>
        <dbReference type="Pfam" id="PF19077"/>
    </source>
</evidence>
<dbReference type="EMBL" id="BMOI01000008">
    <property type="protein sequence ID" value="GGL02254.1"/>
    <property type="molecule type" value="Genomic_DNA"/>
</dbReference>
<dbReference type="Proteomes" id="UP000746584">
    <property type="component" value="Unassembled WGS sequence"/>
</dbReference>
<dbReference type="EMBL" id="JAFBCG010000001">
    <property type="protein sequence ID" value="MBM7803826.1"/>
    <property type="molecule type" value="Genomic_DNA"/>
</dbReference>
<evidence type="ECO:0000313" key="5">
    <source>
        <dbReference type="EMBL" id="MBM7803826.1"/>
    </source>
</evidence>
<reference evidence="5 7" key="3">
    <citation type="submission" date="2021-01" db="EMBL/GenBank/DDBJ databases">
        <title>Sequencing the genomes of 1000 actinobacteria strains.</title>
        <authorList>
            <person name="Klenk H.-P."/>
        </authorList>
    </citation>
    <scope>NUCLEOTIDE SEQUENCE [LARGE SCALE GENOMIC DNA]</scope>
    <source>
        <strain evidence="5 7">DSM 20542</strain>
    </source>
</reference>
<dbReference type="Gene3D" id="2.60.40.10">
    <property type="entry name" value="Immunoglobulins"/>
    <property type="match status" value="5"/>
</dbReference>
<organism evidence="4 6">
    <name type="scientific">Curtobacterium luteum</name>
    <dbReference type="NCBI Taxonomy" id="33881"/>
    <lineage>
        <taxon>Bacteria</taxon>
        <taxon>Bacillati</taxon>
        <taxon>Actinomycetota</taxon>
        <taxon>Actinomycetes</taxon>
        <taxon>Micrococcales</taxon>
        <taxon>Microbacteriaceae</taxon>
        <taxon>Curtobacterium</taxon>
    </lineage>
</organism>
<dbReference type="RefSeq" id="WP_175328808.1">
    <property type="nucleotide sequence ID" value="NZ_BMOI01000008.1"/>
</dbReference>
<feature type="domain" description="Bacterial Ig" evidence="2">
    <location>
        <begin position="218"/>
        <end position="272"/>
    </location>
</feature>
<reference evidence="4" key="2">
    <citation type="submission" date="2020-09" db="EMBL/GenBank/DDBJ databases">
        <authorList>
            <person name="Sun Q."/>
            <person name="Ohkuma M."/>
        </authorList>
    </citation>
    <scope>NUCLEOTIDE SEQUENCE</scope>
    <source>
        <strain evidence="4">JCM 1480</strain>
    </source>
</reference>
<dbReference type="AlphaFoldDB" id="A0A8H9GAE1"/>
<dbReference type="InterPro" id="IPR013783">
    <property type="entry name" value="Ig-like_fold"/>
</dbReference>
<proteinExistence type="predicted"/>
<feature type="chain" id="PRO_5034077253" description="Bacterial Ig domain-containing protein" evidence="1">
    <location>
        <begin position="36"/>
        <end position="745"/>
    </location>
</feature>
<evidence type="ECO:0000313" key="7">
    <source>
        <dbReference type="Proteomes" id="UP000746584"/>
    </source>
</evidence>
<dbReference type="GO" id="GO:0005975">
    <property type="term" value="P:carbohydrate metabolic process"/>
    <property type="evidence" value="ECO:0007669"/>
    <property type="project" value="UniProtKB-ARBA"/>
</dbReference>
<evidence type="ECO:0000313" key="6">
    <source>
        <dbReference type="Proteomes" id="UP000648535"/>
    </source>
</evidence>
<feature type="signal peptide" evidence="1">
    <location>
        <begin position="1"/>
        <end position="35"/>
    </location>
</feature>
<protein>
    <recommendedName>
        <fullName evidence="8">Bacterial Ig domain-containing protein</fullName>
    </recommendedName>
</protein>
<evidence type="ECO:0008006" key="8">
    <source>
        <dbReference type="Google" id="ProtNLM"/>
    </source>
</evidence>
<dbReference type="InterPro" id="IPR044016">
    <property type="entry name" value="Big_13"/>
</dbReference>
<keyword evidence="1" id="KW-0732">Signal</keyword>
<keyword evidence="7" id="KW-1185">Reference proteome</keyword>